<evidence type="ECO:0000313" key="3">
    <source>
        <dbReference type="EMBL" id="HFM97645.1"/>
    </source>
</evidence>
<dbReference type="InterPro" id="IPR050639">
    <property type="entry name" value="SSR_resolvase"/>
</dbReference>
<organism evidence="3">
    <name type="scientific">Oscillatoriales cyanobacterium SpSt-418</name>
    <dbReference type="NCBI Taxonomy" id="2282169"/>
    <lineage>
        <taxon>Bacteria</taxon>
        <taxon>Bacillati</taxon>
        <taxon>Cyanobacteriota</taxon>
        <taxon>Cyanophyceae</taxon>
        <taxon>Oscillatoriophycideae</taxon>
        <taxon>Oscillatoriales</taxon>
    </lineage>
</organism>
<dbReference type="SUPFAM" id="SSF46955">
    <property type="entry name" value="Putative DNA-binding domain"/>
    <property type="match status" value="1"/>
</dbReference>
<dbReference type="GO" id="GO:0000150">
    <property type="term" value="F:DNA strand exchange activity"/>
    <property type="evidence" value="ECO:0007669"/>
    <property type="project" value="TreeGrafter"/>
</dbReference>
<accession>A0A7C3KE30</accession>
<dbReference type="PANTHER" id="PTHR30461">
    <property type="entry name" value="DNA-INVERTASE FROM LAMBDOID PROPHAGE"/>
    <property type="match status" value="1"/>
</dbReference>
<dbReference type="AlphaFoldDB" id="A0A7C3KE30"/>
<proteinExistence type="predicted"/>
<keyword evidence="1" id="KW-0175">Coiled coil</keyword>
<protein>
    <submittedName>
        <fullName evidence="3">Recombinase</fullName>
    </submittedName>
</protein>
<feature type="coiled-coil region" evidence="1">
    <location>
        <begin position="160"/>
        <end position="212"/>
    </location>
</feature>
<comment type="caution">
    <text evidence="3">The sequence shown here is derived from an EMBL/GenBank/DDBJ whole genome shotgun (WGS) entry which is preliminary data.</text>
</comment>
<evidence type="ECO:0000259" key="2">
    <source>
        <dbReference type="Pfam" id="PF13408"/>
    </source>
</evidence>
<dbReference type="PANTHER" id="PTHR30461:SF23">
    <property type="entry name" value="DNA RECOMBINASE-RELATED"/>
    <property type="match status" value="1"/>
</dbReference>
<dbReference type="InterPro" id="IPR025827">
    <property type="entry name" value="Zn_ribbon_recom_dom"/>
</dbReference>
<evidence type="ECO:0000256" key="1">
    <source>
        <dbReference type="SAM" id="Coils"/>
    </source>
</evidence>
<dbReference type="Pfam" id="PF13408">
    <property type="entry name" value="Zn_ribbon_recom"/>
    <property type="match status" value="1"/>
</dbReference>
<gene>
    <name evidence="3" type="ORF">ENR64_07720</name>
</gene>
<reference evidence="3" key="1">
    <citation type="journal article" date="2020" name="mSystems">
        <title>Genome- and Community-Level Interaction Insights into Carbon Utilization and Element Cycling Functions of Hydrothermarchaeota in Hydrothermal Sediment.</title>
        <authorList>
            <person name="Zhou Z."/>
            <person name="Liu Y."/>
            <person name="Xu W."/>
            <person name="Pan J."/>
            <person name="Luo Z.H."/>
            <person name="Li M."/>
        </authorList>
    </citation>
    <scope>NUCLEOTIDE SEQUENCE [LARGE SCALE GENOMIC DNA]</scope>
    <source>
        <strain evidence="3">SpSt-418</strain>
    </source>
</reference>
<sequence length="435" mass="50060">MFQNENCWVIEAGQVTRLRTQQLPRDQWRVVIHNTHPAYLSWEQFLENESQLQRNNVALSPEGRQGSVREGLALLQGLIICGKCGRRMSPRYHGKGGKRVTYQCDQRRQKDGDYGICWSVAGSAIEVAVTEHVLEAVTASQLNLSLSVLEELEQITQQQHRQWQLRLERVRYEAERAERQFDAVEPENRLVARTLEKRWNEKLQEVAQLEQAYLQAQRVQRLELSDIQRQQILQLAQDLPTVWQALTTTVQERKEMLGLLVKQIALTPIDEPERCTKIQLLWHTGSTTEVTTKRPTIQQRLGTPEIVIQAVRELAYGRTDYEIADALNERGLTSATGRSFTASSVAWIRLKFKIPKPESDNRVAFHLGIREDGCYSTRALAQELGVGINTIHYWREQGVIPAMRDTPHGPWWHTVTAEVLHTLRQKIHRVPLKPG</sequence>
<dbReference type="EMBL" id="DSRU01000098">
    <property type="protein sequence ID" value="HFM97645.1"/>
    <property type="molecule type" value="Genomic_DNA"/>
</dbReference>
<feature type="domain" description="Recombinase zinc beta ribbon" evidence="2">
    <location>
        <begin position="74"/>
        <end position="133"/>
    </location>
</feature>
<dbReference type="InterPro" id="IPR009061">
    <property type="entry name" value="DNA-bd_dom_put_sf"/>
</dbReference>
<name>A0A7C3KE30_9CYAN</name>